<organism evidence="1 2">
    <name type="scientific">Brevibacillus fulvus</name>
    <dbReference type="NCBI Taxonomy" id="1125967"/>
    <lineage>
        <taxon>Bacteria</taxon>
        <taxon>Bacillati</taxon>
        <taxon>Bacillota</taxon>
        <taxon>Bacilli</taxon>
        <taxon>Bacillales</taxon>
        <taxon>Paenibacillaceae</taxon>
        <taxon>Brevibacillus</taxon>
    </lineage>
</organism>
<evidence type="ECO:0000313" key="2">
    <source>
        <dbReference type="Proteomes" id="UP000717624"/>
    </source>
</evidence>
<dbReference type="AlphaFoldDB" id="A0A938XU03"/>
<accession>A0A938XU03</accession>
<comment type="caution">
    <text evidence="1">The sequence shown here is derived from an EMBL/GenBank/DDBJ whole genome shotgun (WGS) entry which is preliminary data.</text>
</comment>
<evidence type="ECO:0000313" key="1">
    <source>
        <dbReference type="EMBL" id="MBM7590077.1"/>
    </source>
</evidence>
<dbReference type="Proteomes" id="UP000717624">
    <property type="component" value="Unassembled WGS sequence"/>
</dbReference>
<dbReference type="RefSeq" id="WP_204517773.1">
    <property type="nucleotide sequence ID" value="NZ_BAABIN010000007.1"/>
</dbReference>
<name>A0A938XU03_9BACL</name>
<gene>
    <name evidence="1" type="ORF">JOD01_001678</name>
</gene>
<sequence length="125" mass="14334">MFYHGINREYIYQAYPVLSPRKTAGNKNPEQLADRRHLLEQFGLEPIHLLEESPTYPRQRCIAECLAFGDTVIAFGELPLPIWQLSQHEIGVTILDLRQAVCIYTSQPDERLVRLFAGIPVRSAN</sequence>
<protein>
    <submittedName>
        <fullName evidence="1">Uncharacterized protein</fullName>
    </submittedName>
</protein>
<keyword evidence="2" id="KW-1185">Reference proteome</keyword>
<proteinExistence type="predicted"/>
<reference evidence="1" key="1">
    <citation type="submission" date="2021-01" db="EMBL/GenBank/DDBJ databases">
        <title>Genomic Encyclopedia of Type Strains, Phase IV (KMG-IV): sequencing the most valuable type-strain genomes for metagenomic binning, comparative biology and taxonomic classification.</title>
        <authorList>
            <person name="Goeker M."/>
        </authorList>
    </citation>
    <scope>NUCLEOTIDE SEQUENCE</scope>
    <source>
        <strain evidence="1">DSM 25523</strain>
    </source>
</reference>
<dbReference type="EMBL" id="JAFBEB010000004">
    <property type="protein sequence ID" value="MBM7590077.1"/>
    <property type="molecule type" value="Genomic_DNA"/>
</dbReference>